<evidence type="ECO:0000256" key="1">
    <source>
        <dbReference type="SAM" id="MobiDB-lite"/>
    </source>
</evidence>
<feature type="region of interest" description="Disordered" evidence="1">
    <location>
        <begin position="36"/>
        <end position="60"/>
    </location>
</feature>
<sequence length="137" mass="15111">MLFRIVTKPDMKTIHPSSIPASSIQGHWGAGAYLQRSTGEKRGTPWTGRQSIAGQHKDTQDKQLCTHPFIPKGNLERPITLTAMFLYCGRKLEEAGVPRENPRVHGEKMQTICKSPGWESHPGPSLCKATVQPTGPL</sequence>
<name>A0ABV0YF70_9TELE</name>
<reference evidence="2 3" key="1">
    <citation type="submission" date="2021-06" db="EMBL/GenBank/DDBJ databases">
        <authorList>
            <person name="Palmer J.M."/>
        </authorList>
    </citation>
    <scope>NUCLEOTIDE SEQUENCE [LARGE SCALE GENOMIC DNA]</scope>
    <source>
        <strain evidence="2 3">AS_MEX2019</strain>
        <tissue evidence="2">Muscle</tissue>
    </source>
</reference>
<dbReference type="EMBL" id="JAHRIP010030359">
    <property type="protein sequence ID" value="MEQ2292465.1"/>
    <property type="molecule type" value="Genomic_DNA"/>
</dbReference>
<dbReference type="Proteomes" id="UP001469553">
    <property type="component" value="Unassembled WGS sequence"/>
</dbReference>
<evidence type="ECO:0000313" key="2">
    <source>
        <dbReference type="EMBL" id="MEQ2292465.1"/>
    </source>
</evidence>
<keyword evidence="3" id="KW-1185">Reference proteome</keyword>
<evidence type="ECO:0000313" key="3">
    <source>
        <dbReference type="Proteomes" id="UP001469553"/>
    </source>
</evidence>
<organism evidence="2 3">
    <name type="scientific">Ameca splendens</name>
    <dbReference type="NCBI Taxonomy" id="208324"/>
    <lineage>
        <taxon>Eukaryota</taxon>
        <taxon>Metazoa</taxon>
        <taxon>Chordata</taxon>
        <taxon>Craniata</taxon>
        <taxon>Vertebrata</taxon>
        <taxon>Euteleostomi</taxon>
        <taxon>Actinopterygii</taxon>
        <taxon>Neopterygii</taxon>
        <taxon>Teleostei</taxon>
        <taxon>Neoteleostei</taxon>
        <taxon>Acanthomorphata</taxon>
        <taxon>Ovalentaria</taxon>
        <taxon>Atherinomorphae</taxon>
        <taxon>Cyprinodontiformes</taxon>
        <taxon>Goodeidae</taxon>
        <taxon>Ameca</taxon>
    </lineage>
</organism>
<gene>
    <name evidence="2" type="ORF">AMECASPLE_023365</name>
</gene>
<protein>
    <submittedName>
        <fullName evidence="2">Uncharacterized protein</fullName>
    </submittedName>
</protein>
<proteinExistence type="predicted"/>
<accession>A0ABV0YF70</accession>
<comment type="caution">
    <text evidence="2">The sequence shown here is derived from an EMBL/GenBank/DDBJ whole genome shotgun (WGS) entry which is preliminary data.</text>
</comment>